<dbReference type="InterPro" id="IPR036097">
    <property type="entry name" value="HisK_dim/P_sf"/>
</dbReference>
<dbReference type="CDD" id="cd00075">
    <property type="entry name" value="HATPase"/>
    <property type="match status" value="1"/>
</dbReference>
<dbReference type="InterPro" id="IPR003661">
    <property type="entry name" value="HisK_dim/P_dom"/>
</dbReference>
<dbReference type="Proteomes" id="UP000600865">
    <property type="component" value="Unassembled WGS sequence"/>
</dbReference>
<comment type="caution">
    <text evidence="8">The sequence shown here is derived from an EMBL/GenBank/DDBJ whole genome shotgun (WGS) entry which is preliminary data.</text>
</comment>
<comment type="catalytic activity">
    <reaction evidence="1">
        <text>ATP + protein L-histidine = ADP + protein N-phospho-L-histidine.</text>
        <dbReference type="EC" id="2.7.13.3"/>
    </reaction>
</comment>
<dbReference type="Pfam" id="PF08448">
    <property type="entry name" value="PAS_4"/>
    <property type="match status" value="1"/>
</dbReference>
<dbReference type="PROSITE" id="PS50109">
    <property type="entry name" value="HIS_KIN"/>
    <property type="match status" value="1"/>
</dbReference>
<keyword evidence="3" id="KW-0597">Phosphoprotein</keyword>
<dbReference type="GO" id="GO:0016036">
    <property type="term" value="P:cellular response to phosphate starvation"/>
    <property type="evidence" value="ECO:0007669"/>
    <property type="project" value="TreeGrafter"/>
</dbReference>
<dbReference type="AlphaFoldDB" id="A0A918NGN2"/>
<dbReference type="InterPro" id="IPR050351">
    <property type="entry name" value="BphY/WalK/GraS-like"/>
</dbReference>
<dbReference type="FunFam" id="1.10.287.130:FF:000001">
    <property type="entry name" value="Two-component sensor histidine kinase"/>
    <property type="match status" value="1"/>
</dbReference>
<dbReference type="SUPFAM" id="SSF55874">
    <property type="entry name" value="ATPase domain of HSP90 chaperone/DNA topoisomerase II/histidine kinase"/>
    <property type="match status" value="1"/>
</dbReference>
<dbReference type="InterPro" id="IPR004358">
    <property type="entry name" value="Sig_transdc_His_kin-like_C"/>
</dbReference>
<reference evidence="8 9" key="1">
    <citation type="journal article" date="2014" name="Int. J. Syst. Evol. Microbiol.">
        <title>Complete genome sequence of Corynebacterium casei LMG S-19264T (=DSM 44701T), isolated from a smear-ripened cheese.</title>
        <authorList>
            <consortium name="US DOE Joint Genome Institute (JGI-PGF)"/>
            <person name="Walter F."/>
            <person name="Albersmeier A."/>
            <person name="Kalinowski J."/>
            <person name="Ruckert C."/>
        </authorList>
    </citation>
    <scope>NUCLEOTIDE SEQUENCE [LARGE SCALE GENOMIC DNA]</scope>
    <source>
        <strain evidence="8 9">KCTC 23968</strain>
    </source>
</reference>
<dbReference type="EC" id="2.7.13.3" evidence="2"/>
<keyword evidence="6" id="KW-0902">Two-component regulatory system</keyword>
<dbReference type="CDD" id="cd00082">
    <property type="entry name" value="HisKA"/>
    <property type="match status" value="1"/>
</dbReference>
<evidence type="ECO:0000256" key="1">
    <source>
        <dbReference type="ARBA" id="ARBA00000085"/>
    </source>
</evidence>
<dbReference type="Pfam" id="PF02518">
    <property type="entry name" value="HATPase_c"/>
    <property type="match status" value="1"/>
</dbReference>
<dbReference type="PANTHER" id="PTHR45453">
    <property type="entry name" value="PHOSPHATE REGULON SENSOR PROTEIN PHOR"/>
    <property type="match status" value="1"/>
</dbReference>
<protein>
    <recommendedName>
        <fullName evidence="2">histidine kinase</fullName>
        <ecNumber evidence="2">2.7.13.3</ecNumber>
    </recommendedName>
</protein>
<gene>
    <name evidence="8" type="ORF">GCM10011309_22390</name>
</gene>
<dbReference type="SMART" id="SM00387">
    <property type="entry name" value="HATPase_c"/>
    <property type="match status" value="1"/>
</dbReference>
<dbReference type="Gene3D" id="3.30.450.20">
    <property type="entry name" value="PAS domain"/>
    <property type="match status" value="1"/>
</dbReference>
<dbReference type="InterPro" id="IPR003594">
    <property type="entry name" value="HATPase_dom"/>
</dbReference>
<dbReference type="InterPro" id="IPR005467">
    <property type="entry name" value="His_kinase_dom"/>
</dbReference>
<dbReference type="GO" id="GO:0000155">
    <property type="term" value="F:phosphorelay sensor kinase activity"/>
    <property type="evidence" value="ECO:0007669"/>
    <property type="project" value="InterPro"/>
</dbReference>
<dbReference type="Gene3D" id="1.10.287.130">
    <property type="match status" value="1"/>
</dbReference>
<evidence type="ECO:0000256" key="5">
    <source>
        <dbReference type="ARBA" id="ARBA00022777"/>
    </source>
</evidence>
<dbReference type="SUPFAM" id="SSF47384">
    <property type="entry name" value="Homodimeric domain of signal transducing histidine kinase"/>
    <property type="match status" value="1"/>
</dbReference>
<dbReference type="GO" id="GO:0005886">
    <property type="term" value="C:plasma membrane"/>
    <property type="evidence" value="ECO:0007669"/>
    <property type="project" value="TreeGrafter"/>
</dbReference>
<evidence type="ECO:0000313" key="8">
    <source>
        <dbReference type="EMBL" id="GGX71692.1"/>
    </source>
</evidence>
<keyword evidence="4" id="KW-0808">Transferase</keyword>
<sequence length="378" mass="40946">MEEIADSLPRAVAIIDTNSTVLHANKAAQKMLSPEMVGRPLGAFLPASALKPLMDRAFEGEISPPLSVHITEPTERYIDVDFSQAISARPGDTQTAVMFAVLADRTLAAKERELRADFLANASHELKTPIASLKGYIETLRGHAKDDPIAREKFLGIMSEQAERMGRLVTDLLSLRRIESSEHILPSETADVRKAIEAARNALTPLAETRDVNLVVNLPETPTSTTSGKTDECVQLFLNLMENAIKLSPPGSTVTTNLEYLPNWSGEAFPQSASPATKSRSIVALASSDKPVWRAIVSDEGPGVSPTHLPRIGERFYRIAGDLPAQEKGTGLGLAIVKHIVMRHRAGLFVQSIHAGTTKNIPSGTSFSIVFKSTNPIF</sequence>
<dbReference type="SUPFAM" id="SSF55785">
    <property type="entry name" value="PYP-like sensor domain (PAS domain)"/>
    <property type="match status" value="1"/>
</dbReference>
<keyword evidence="9" id="KW-1185">Reference proteome</keyword>
<evidence type="ECO:0000256" key="6">
    <source>
        <dbReference type="ARBA" id="ARBA00023012"/>
    </source>
</evidence>
<dbReference type="InterPro" id="IPR035965">
    <property type="entry name" value="PAS-like_dom_sf"/>
</dbReference>
<proteinExistence type="predicted"/>
<feature type="domain" description="Histidine kinase" evidence="7">
    <location>
        <begin position="121"/>
        <end position="375"/>
    </location>
</feature>
<evidence type="ECO:0000256" key="4">
    <source>
        <dbReference type="ARBA" id="ARBA00022679"/>
    </source>
</evidence>
<dbReference type="PRINTS" id="PR00344">
    <property type="entry name" value="BCTRLSENSOR"/>
</dbReference>
<evidence type="ECO:0000256" key="3">
    <source>
        <dbReference type="ARBA" id="ARBA00022553"/>
    </source>
</evidence>
<name>A0A918NGN2_9PROT</name>
<dbReference type="Gene3D" id="3.30.565.10">
    <property type="entry name" value="Histidine kinase-like ATPase, C-terminal domain"/>
    <property type="match status" value="1"/>
</dbReference>
<accession>A0A918NGN2</accession>
<dbReference type="InterPro" id="IPR013656">
    <property type="entry name" value="PAS_4"/>
</dbReference>
<dbReference type="GO" id="GO:0004721">
    <property type="term" value="F:phosphoprotein phosphatase activity"/>
    <property type="evidence" value="ECO:0007669"/>
    <property type="project" value="TreeGrafter"/>
</dbReference>
<organism evidence="8 9">
    <name type="scientific">Litorimonas cladophorae</name>
    <dbReference type="NCBI Taxonomy" id="1220491"/>
    <lineage>
        <taxon>Bacteria</taxon>
        <taxon>Pseudomonadati</taxon>
        <taxon>Pseudomonadota</taxon>
        <taxon>Alphaproteobacteria</taxon>
        <taxon>Maricaulales</taxon>
        <taxon>Robiginitomaculaceae</taxon>
    </lineage>
</organism>
<dbReference type="PANTHER" id="PTHR45453:SF1">
    <property type="entry name" value="PHOSPHATE REGULON SENSOR PROTEIN PHOR"/>
    <property type="match status" value="1"/>
</dbReference>
<dbReference type="InterPro" id="IPR036890">
    <property type="entry name" value="HATPase_C_sf"/>
</dbReference>
<evidence type="ECO:0000313" key="9">
    <source>
        <dbReference type="Proteomes" id="UP000600865"/>
    </source>
</evidence>
<dbReference type="Pfam" id="PF00512">
    <property type="entry name" value="HisKA"/>
    <property type="match status" value="1"/>
</dbReference>
<dbReference type="EMBL" id="BMYV01000002">
    <property type="protein sequence ID" value="GGX71692.1"/>
    <property type="molecule type" value="Genomic_DNA"/>
</dbReference>
<dbReference type="SMART" id="SM00388">
    <property type="entry name" value="HisKA"/>
    <property type="match status" value="1"/>
</dbReference>
<keyword evidence="5" id="KW-0418">Kinase</keyword>
<evidence type="ECO:0000259" key="7">
    <source>
        <dbReference type="PROSITE" id="PS50109"/>
    </source>
</evidence>
<evidence type="ECO:0000256" key="2">
    <source>
        <dbReference type="ARBA" id="ARBA00012438"/>
    </source>
</evidence>